<proteinExistence type="predicted"/>
<evidence type="ECO:0000256" key="2">
    <source>
        <dbReference type="SAM" id="Phobius"/>
    </source>
</evidence>
<feature type="domain" description="Heme-binding protein Shr-like Hb-interacting" evidence="4">
    <location>
        <begin position="339"/>
        <end position="408"/>
    </location>
</feature>
<evidence type="ECO:0000313" key="5">
    <source>
        <dbReference type="EMBL" id="GFO93444.1"/>
    </source>
</evidence>
<accession>A0AAI9K0U9</accession>
<keyword evidence="2" id="KW-1133">Transmembrane helix</keyword>
<feature type="chain" id="PRO_5042499435" description="Heme-binding protein Shr-like Hb-interacting domain-containing protein" evidence="3">
    <location>
        <begin position="26"/>
        <end position="506"/>
    </location>
</feature>
<dbReference type="InterPro" id="IPR011432">
    <property type="entry name" value="Shr-like_HID"/>
</dbReference>
<keyword evidence="3" id="KW-0732">Signal</keyword>
<reference evidence="5" key="1">
    <citation type="submission" date="2020-06" db="EMBL/GenBank/DDBJ databases">
        <title>Characterization of fructooligosaccharide metabolism and fructooligosaccharide-degrading enzymes in human commensal butyrate producers.</title>
        <authorList>
            <person name="Tanno H."/>
            <person name="Fujii T."/>
            <person name="Hirano K."/>
            <person name="Maeno S."/>
            <person name="Tonozuka T."/>
            <person name="Sakamoto M."/>
            <person name="Ohkuma M."/>
            <person name="Tochio T."/>
            <person name="Endo A."/>
        </authorList>
    </citation>
    <scope>NUCLEOTIDE SEQUENCE</scope>
    <source>
        <strain evidence="5">JCM 31265</strain>
    </source>
</reference>
<comment type="caution">
    <text evidence="5">The sequence shown here is derived from an EMBL/GenBank/DDBJ whole genome shotgun (WGS) entry which is preliminary data.</text>
</comment>
<feature type="compositionally biased region" description="Polar residues" evidence="1">
    <location>
        <begin position="418"/>
        <end position="453"/>
    </location>
</feature>
<dbReference type="AlphaFoldDB" id="A0AAI9K0U9"/>
<feature type="compositionally biased region" description="Low complexity" evidence="1">
    <location>
        <begin position="454"/>
        <end position="474"/>
    </location>
</feature>
<evidence type="ECO:0000259" key="4">
    <source>
        <dbReference type="Pfam" id="PF07550"/>
    </source>
</evidence>
<feature type="region of interest" description="Disordered" evidence="1">
    <location>
        <begin position="418"/>
        <end position="476"/>
    </location>
</feature>
<feature type="transmembrane region" description="Helical" evidence="2">
    <location>
        <begin position="480"/>
        <end position="499"/>
    </location>
</feature>
<organism evidence="5 6">
    <name type="scientific">Coprococcus eutactus</name>
    <dbReference type="NCBI Taxonomy" id="33043"/>
    <lineage>
        <taxon>Bacteria</taxon>
        <taxon>Bacillati</taxon>
        <taxon>Bacillota</taxon>
        <taxon>Clostridia</taxon>
        <taxon>Lachnospirales</taxon>
        <taxon>Lachnospiraceae</taxon>
        <taxon>Coprococcus</taxon>
    </lineage>
</organism>
<evidence type="ECO:0000313" key="6">
    <source>
        <dbReference type="Proteomes" id="UP000660047"/>
    </source>
</evidence>
<evidence type="ECO:0000256" key="1">
    <source>
        <dbReference type="SAM" id="MobiDB-lite"/>
    </source>
</evidence>
<dbReference type="Proteomes" id="UP000660047">
    <property type="component" value="Unassembled WGS sequence"/>
</dbReference>
<keyword evidence="2" id="KW-0812">Transmembrane</keyword>
<dbReference type="Pfam" id="PF07550">
    <property type="entry name" value="Shr-like_HID"/>
    <property type="match status" value="1"/>
</dbReference>
<keyword evidence="2" id="KW-0472">Membrane</keyword>
<name>A0AAI9K0U9_9FIRM</name>
<feature type="signal peptide" evidence="3">
    <location>
        <begin position="1"/>
        <end position="25"/>
    </location>
</feature>
<evidence type="ECO:0000256" key="3">
    <source>
        <dbReference type="SAM" id="SignalP"/>
    </source>
</evidence>
<dbReference type="EMBL" id="BLYL01000002">
    <property type="protein sequence ID" value="GFO93444.1"/>
    <property type="molecule type" value="Genomic_DNA"/>
</dbReference>
<sequence>MKRRILTTLLTMCMVLMLLRIPAYAGRAYCDICGKWVSTTGTYEYKDAGYHWHHVYCTECGTNITNPRSAHVWSGTATCTSGQTCTICGGTSTPLGHDWNSNWISDENNHWHECNVCAEKGDVGIHIWDNGTITISPTCTTEGERKYTCIGCGRIKTETIQATGHDLVHHDAQAATCTANGWETYDTCSNCDYTTYTEIPAVGHSYGDVTYTWSTDNQHCTAERKCTACDGVESETADTTATVIQEKNCVLPELTTYSVTFENSAFESQTKENVRTAENAGHDMEKVEKQAATAAKEGNSTYWFCDKCNKYFSDEEAENEIKKEDTVLAKLAPVIIKGDGATVTAGAKNALSFTSDAAYRDFIRVEVDGKTIDESNYTVESGSIIVTLKEDYVAGFSEGEHTLGIVSESGTATAHFTVNEKTTGTQEPSEDTTGTTQEPSEDTTSTTQEPSEGTTNKTQETSTTDKTTQSSPKTGDSTDLQLYVILMFVSIVGVAGICVKKRFKTH</sequence>
<protein>
    <recommendedName>
        <fullName evidence="4">Heme-binding protein Shr-like Hb-interacting domain-containing protein</fullName>
    </recommendedName>
</protein>
<gene>
    <name evidence="5" type="ORF">COEU31_04900</name>
</gene>
<dbReference type="RefSeq" id="WP_055222937.1">
    <property type="nucleotide sequence ID" value="NZ_BLYL01000002.1"/>
</dbReference>